<reference evidence="1" key="1">
    <citation type="submission" date="2019-08" db="EMBL/GenBank/DDBJ databases">
        <authorList>
            <person name="Kucharzyk K."/>
            <person name="Murdoch R.W."/>
            <person name="Higgins S."/>
            <person name="Loffler F."/>
        </authorList>
    </citation>
    <scope>NUCLEOTIDE SEQUENCE</scope>
</reference>
<name>A0A644WTZ0_9ZZZZ</name>
<organism evidence="1">
    <name type="scientific">bioreactor metagenome</name>
    <dbReference type="NCBI Taxonomy" id="1076179"/>
    <lineage>
        <taxon>unclassified sequences</taxon>
        <taxon>metagenomes</taxon>
        <taxon>ecological metagenomes</taxon>
    </lineage>
</organism>
<sequence>MGVGVGTGLKVGVGVAVGAAVTDTVGSGVLGSATSTRGAQAVEKSIAVMVIIVKAEMTMLVRFFICLAPPPAVMNM</sequence>
<comment type="caution">
    <text evidence="1">The sequence shown here is derived from an EMBL/GenBank/DDBJ whole genome shotgun (WGS) entry which is preliminary data.</text>
</comment>
<dbReference type="EMBL" id="VSSQ01001307">
    <property type="protein sequence ID" value="MPM07167.1"/>
    <property type="molecule type" value="Genomic_DNA"/>
</dbReference>
<protein>
    <submittedName>
        <fullName evidence="1">Uncharacterized protein</fullName>
    </submittedName>
</protein>
<gene>
    <name evidence="1" type="ORF">SDC9_53473</name>
</gene>
<proteinExistence type="predicted"/>
<dbReference type="AlphaFoldDB" id="A0A644WTZ0"/>
<accession>A0A644WTZ0</accession>
<evidence type="ECO:0000313" key="1">
    <source>
        <dbReference type="EMBL" id="MPM07167.1"/>
    </source>
</evidence>